<reference evidence="1 2" key="1">
    <citation type="submission" date="2017-11" db="EMBL/GenBank/DDBJ databases">
        <title>Genome-resolved metagenomics identifies genetic mobility, metabolic interactions, and unexpected diversity in perchlorate-reducing communities.</title>
        <authorList>
            <person name="Barnum T.P."/>
            <person name="Figueroa I.A."/>
            <person name="Carlstrom C.I."/>
            <person name="Lucas L.N."/>
            <person name="Engelbrektson A.L."/>
            <person name="Coates J.D."/>
        </authorList>
    </citation>
    <scope>NUCLEOTIDE SEQUENCE [LARGE SCALE GENOMIC DNA]</scope>
    <source>
        <strain evidence="1">BM706</strain>
    </source>
</reference>
<comment type="caution">
    <text evidence="1">The sequence shown here is derived from an EMBL/GenBank/DDBJ whole genome shotgun (WGS) entry which is preliminary data.</text>
</comment>
<protein>
    <recommendedName>
        <fullName evidence="3">N-acetyltransferase domain-containing protein</fullName>
    </recommendedName>
</protein>
<dbReference type="EMBL" id="PKTG01000075">
    <property type="protein sequence ID" value="PLX18017.1"/>
    <property type="molecule type" value="Genomic_DNA"/>
</dbReference>
<evidence type="ECO:0000313" key="1">
    <source>
        <dbReference type="EMBL" id="PLX18017.1"/>
    </source>
</evidence>
<name>A0A2N5ZH42_MUIH1</name>
<feature type="non-terminal residue" evidence="1">
    <location>
        <position position="1"/>
    </location>
</feature>
<proteinExistence type="predicted"/>
<accession>A0A2N5ZH42</accession>
<gene>
    <name evidence="1" type="ORF">C0601_05915</name>
</gene>
<evidence type="ECO:0000313" key="2">
    <source>
        <dbReference type="Proteomes" id="UP000234857"/>
    </source>
</evidence>
<sequence length="81" mass="9508">WFIDTFLLSCRVFKKTFEHFMINDLVLKAEKAGIKNIIGEFIDSGRNAYVKDLYSNLGFKKDKNIWKLSVKDWKPISTFVS</sequence>
<evidence type="ECO:0008006" key="3">
    <source>
        <dbReference type="Google" id="ProtNLM"/>
    </source>
</evidence>
<dbReference type="AlphaFoldDB" id="A0A2N5ZH42"/>
<dbReference type="Proteomes" id="UP000234857">
    <property type="component" value="Unassembled WGS sequence"/>
</dbReference>
<organism evidence="1 2">
    <name type="scientific">Muiribacterium halophilum</name>
    <dbReference type="NCBI Taxonomy" id="2053465"/>
    <lineage>
        <taxon>Bacteria</taxon>
        <taxon>Candidatus Muiribacteriota</taxon>
        <taxon>Candidatus Muiribacteriia</taxon>
        <taxon>Candidatus Muiribacteriales</taxon>
        <taxon>Candidatus Muiribacteriaceae</taxon>
        <taxon>Candidatus Muiribacterium</taxon>
    </lineage>
</organism>